<dbReference type="PANTHER" id="PTHR13149">
    <property type="entry name" value="VACUOLAR PROTEIN SORTING-ASSOCIATED PROTEIN VPS25"/>
    <property type="match status" value="1"/>
</dbReference>
<evidence type="ECO:0000256" key="4">
    <source>
        <dbReference type="ARBA" id="ARBA00022448"/>
    </source>
</evidence>
<evidence type="ECO:0000256" key="8">
    <source>
        <dbReference type="SAM" id="MobiDB-lite"/>
    </source>
</evidence>
<dbReference type="Gene3D" id="1.10.10.570">
    <property type="entry name" value="Winged helix' DNA-binding domain. Chain C. Domain 1"/>
    <property type="match status" value="1"/>
</dbReference>
<dbReference type="InterPro" id="IPR008570">
    <property type="entry name" value="ESCRT-II_cplx_Vps25-sub"/>
</dbReference>
<dbReference type="FunFam" id="1.10.10.570:FF:000003">
    <property type="entry name" value="Vacuolar protein-sorting-associated protein 25"/>
    <property type="match status" value="1"/>
</dbReference>
<organism evidence="10">
    <name type="scientific">Leptosphaeria maculans (strain JN3 / isolate v23.1.3 / race Av1-4-5-6-7-8)</name>
    <name type="common">Blackleg fungus</name>
    <name type="synonym">Phoma lingam</name>
    <dbReference type="NCBI Taxonomy" id="985895"/>
    <lineage>
        <taxon>Eukaryota</taxon>
        <taxon>Fungi</taxon>
        <taxon>Dikarya</taxon>
        <taxon>Ascomycota</taxon>
        <taxon>Pezizomycotina</taxon>
        <taxon>Dothideomycetes</taxon>
        <taxon>Pleosporomycetidae</taxon>
        <taxon>Pleosporales</taxon>
        <taxon>Pleosporineae</taxon>
        <taxon>Leptosphaeriaceae</taxon>
        <taxon>Plenodomus</taxon>
        <taxon>Plenodomus lingam/Leptosphaeria maculans species complex</taxon>
    </lineage>
</organism>
<dbReference type="VEuPathDB" id="FungiDB:LEMA_P053030.1"/>
<sequence length="267" mass="29812">MTTHAQPPSSSALPAQQQSTSQSTFTFPPHYSFPPFFTLQPVASTRSSQLQSWSTLIQAYCRHHRIFSLSLIDALPTPLFTNAKLGRSLSLRDAKAVLTWMASPEGGNRAEWIPTGTNKKSKGDEGEGGKAWIYWRRPEEWAVALEEWVERTGQKGTVLTLYEIVEGDASLREEFAGMDMELLQKSLGVCVKRGKAQIFGAEGSEGVKLDSVNVSFFNIDEYIIMLDQAKQLQINRRWSQLGRGAHAIVDTVFMAVDPHIILDPREV</sequence>
<dbReference type="EMBL" id="FP929094">
    <property type="protein sequence ID" value="CBX92597.1"/>
    <property type="molecule type" value="Genomic_DNA"/>
</dbReference>
<dbReference type="FunCoup" id="E4ZMZ4">
    <property type="interactions" value="765"/>
</dbReference>
<dbReference type="OMA" id="TRCLIMW"/>
<dbReference type="GO" id="GO:0043328">
    <property type="term" value="P:protein transport to vacuole involved in ubiquitin-dependent protein catabolic process via the multivesicular body sorting pathway"/>
    <property type="evidence" value="ECO:0007669"/>
    <property type="project" value="TreeGrafter"/>
</dbReference>
<dbReference type="AlphaFoldDB" id="E4ZMZ4"/>
<name>E4ZMZ4_LEPMJ</name>
<dbReference type="Pfam" id="PF05871">
    <property type="entry name" value="ESCRT-II"/>
    <property type="match status" value="1"/>
</dbReference>
<dbReference type="HOGENOM" id="CLU_087657_0_0_1"/>
<dbReference type="InterPro" id="IPR036388">
    <property type="entry name" value="WH-like_DNA-bd_sf"/>
</dbReference>
<keyword evidence="4" id="KW-0813">Transport</keyword>
<dbReference type="eggNOG" id="KOG4068">
    <property type="taxonomic scope" value="Eukaryota"/>
</dbReference>
<reference evidence="10" key="1">
    <citation type="journal article" date="2011" name="Nat. Commun.">
        <title>Effector diversification within compartments of the Leptosphaeria maculans genome affected by Repeat-Induced Point mutations.</title>
        <authorList>
            <person name="Rouxel T."/>
            <person name="Grandaubert J."/>
            <person name="Hane J.K."/>
            <person name="Hoede C."/>
            <person name="van de Wouw A.P."/>
            <person name="Couloux A."/>
            <person name="Dominguez V."/>
            <person name="Anthouard V."/>
            <person name="Bally P."/>
            <person name="Bourras S."/>
            <person name="Cozijnsen A.J."/>
            <person name="Ciuffetti L.M."/>
            <person name="Degrave A."/>
            <person name="Dilmaghani A."/>
            <person name="Duret L."/>
            <person name="Fudal I."/>
            <person name="Goodwin S.B."/>
            <person name="Gout L."/>
            <person name="Glaser N."/>
            <person name="Linglin J."/>
            <person name="Kema G.H.J."/>
            <person name="Lapalu N."/>
            <person name="Lawrence C.B."/>
            <person name="May K."/>
            <person name="Meyer M."/>
            <person name="Ollivier B."/>
            <person name="Poulain J."/>
            <person name="Schoch C.L."/>
            <person name="Simon A."/>
            <person name="Spatafora J.W."/>
            <person name="Stachowiak A."/>
            <person name="Turgeon B.G."/>
            <person name="Tyler B.M."/>
            <person name="Vincent D."/>
            <person name="Weissenbach J."/>
            <person name="Amselem J."/>
            <person name="Quesneville H."/>
            <person name="Oliver R.P."/>
            <person name="Wincker P."/>
            <person name="Balesdent M.-H."/>
            <person name="Howlett B.J."/>
        </authorList>
    </citation>
    <scope>NUCLEOTIDE SEQUENCE [LARGE SCALE GENOMIC DNA]</scope>
    <source>
        <strain evidence="10">JN3 / isolate v23.1.3 / race Av1-4-5-6-7-8</strain>
    </source>
</reference>
<keyword evidence="5" id="KW-0963">Cytoplasm</keyword>
<comment type="subcellular location">
    <subcellularLocation>
        <location evidence="1">Cytoplasm</location>
    </subcellularLocation>
</comment>
<dbReference type="GO" id="GO:0016236">
    <property type="term" value="P:macroautophagy"/>
    <property type="evidence" value="ECO:0007669"/>
    <property type="project" value="UniProtKB-ARBA"/>
</dbReference>
<evidence type="ECO:0000256" key="7">
    <source>
        <dbReference type="ARBA" id="ARBA00030094"/>
    </source>
</evidence>
<dbReference type="InterPro" id="IPR036390">
    <property type="entry name" value="WH_DNA-bd_sf"/>
</dbReference>
<evidence type="ECO:0000256" key="3">
    <source>
        <dbReference type="ARBA" id="ARBA00017934"/>
    </source>
</evidence>
<dbReference type="InParanoid" id="E4ZMZ4"/>
<dbReference type="PANTHER" id="PTHR13149:SF0">
    <property type="entry name" value="VACUOLAR PROTEIN-SORTING-ASSOCIATED PROTEIN 25"/>
    <property type="match status" value="1"/>
</dbReference>
<comment type="similarity">
    <text evidence="2">Belongs to the VPS25 family.</text>
</comment>
<dbReference type="SUPFAM" id="SSF46785">
    <property type="entry name" value="Winged helix' DNA-binding domain"/>
    <property type="match status" value="2"/>
</dbReference>
<gene>
    <name evidence="9" type="ORF">LEMA_P053030.1</name>
</gene>
<dbReference type="STRING" id="985895.E4ZMZ4"/>
<evidence type="ECO:0000256" key="5">
    <source>
        <dbReference type="ARBA" id="ARBA00022490"/>
    </source>
</evidence>
<feature type="region of interest" description="Disordered" evidence="8">
    <location>
        <begin position="1"/>
        <end position="24"/>
    </location>
</feature>
<keyword evidence="6" id="KW-0653">Protein transport</keyword>
<dbReference type="OrthoDB" id="245150at2759"/>
<evidence type="ECO:0000256" key="6">
    <source>
        <dbReference type="ARBA" id="ARBA00022927"/>
    </source>
</evidence>
<protein>
    <recommendedName>
        <fullName evidence="3">Vacuolar protein-sorting-associated protein 25</fullName>
    </recommendedName>
    <alternativeName>
        <fullName evidence="7">ESCRT-II complex subunit VPS25</fullName>
    </alternativeName>
</protein>
<evidence type="ECO:0000256" key="1">
    <source>
        <dbReference type="ARBA" id="ARBA00004496"/>
    </source>
</evidence>
<dbReference type="GO" id="GO:0000814">
    <property type="term" value="C:ESCRT II complex"/>
    <property type="evidence" value="ECO:0007669"/>
    <property type="project" value="InterPro"/>
</dbReference>
<proteinExistence type="inferred from homology"/>
<dbReference type="GeneID" id="13286981"/>
<dbReference type="FunFam" id="1.10.10.10:FF:000141">
    <property type="entry name" value="vacuolar protein-sorting-associated protein 25"/>
    <property type="match status" value="1"/>
</dbReference>
<evidence type="ECO:0000256" key="2">
    <source>
        <dbReference type="ARBA" id="ARBA00009674"/>
    </source>
</evidence>
<accession>E4ZMZ4</accession>
<dbReference type="GO" id="GO:0042803">
    <property type="term" value="F:protein homodimerization activity"/>
    <property type="evidence" value="ECO:0007669"/>
    <property type="project" value="TreeGrafter"/>
</dbReference>
<keyword evidence="10" id="KW-1185">Reference proteome</keyword>
<evidence type="ECO:0000313" key="9">
    <source>
        <dbReference type="EMBL" id="CBX92597.1"/>
    </source>
</evidence>
<dbReference type="Proteomes" id="UP000002668">
    <property type="component" value="Genome"/>
</dbReference>
<dbReference type="InterPro" id="IPR014041">
    <property type="entry name" value="ESCRT-II_cplx_Vps25-sub_N"/>
</dbReference>
<dbReference type="GO" id="GO:0005198">
    <property type="term" value="F:structural molecule activity"/>
    <property type="evidence" value="ECO:0007669"/>
    <property type="project" value="TreeGrafter"/>
</dbReference>
<evidence type="ECO:0000313" key="10">
    <source>
        <dbReference type="Proteomes" id="UP000002668"/>
    </source>
</evidence>
<dbReference type="Gene3D" id="1.10.10.10">
    <property type="entry name" value="Winged helix-like DNA-binding domain superfamily/Winged helix DNA-binding domain"/>
    <property type="match status" value="1"/>
</dbReference>